<dbReference type="EnsemblPlants" id="KEH16552">
    <property type="protein sequence ID" value="KEH16552"/>
    <property type="gene ID" value="MTR_0149s0060"/>
</dbReference>
<keyword evidence="4" id="KW-1185">Reference proteome</keyword>
<dbReference type="AlphaFoldDB" id="A0A072TGR4"/>
<evidence type="ECO:0000256" key="1">
    <source>
        <dbReference type="SAM" id="MobiDB-lite"/>
    </source>
</evidence>
<sequence>MWYQSRHQALNIKSINTLTGHPALNIRTKAHRASSPQRKSKSSQSIKSSTSNEYARTQQLTTWTTSTIYMTPILWNNILQLDNFDQHMQLNDLIINNSRNNNINILQHSNINNNNLNDINNNNFYIIHFQHII</sequence>
<reference evidence="3" key="3">
    <citation type="submission" date="2015-06" db="UniProtKB">
        <authorList>
            <consortium name="EnsemblPlants"/>
        </authorList>
    </citation>
    <scope>IDENTIFICATION</scope>
    <source>
        <strain evidence="3">cv. Jemalong A17</strain>
    </source>
</reference>
<protein>
    <submittedName>
        <fullName evidence="2 3">Uncharacterized protein</fullName>
    </submittedName>
</protein>
<reference evidence="2 4" key="2">
    <citation type="journal article" date="2014" name="BMC Genomics">
        <title>An improved genome release (version Mt4.0) for the model legume Medicago truncatula.</title>
        <authorList>
            <person name="Tang H."/>
            <person name="Krishnakumar V."/>
            <person name="Bidwell S."/>
            <person name="Rosen B."/>
            <person name="Chan A."/>
            <person name="Zhou S."/>
            <person name="Gentzbittel L."/>
            <person name="Childs K.L."/>
            <person name="Yandell M."/>
            <person name="Gundlach H."/>
            <person name="Mayer K.F."/>
            <person name="Schwartz D.C."/>
            <person name="Town C.D."/>
        </authorList>
    </citation>
    <scope>GENOME REANNOTATION</scope>
    <source>
        <strain evidence="2">A17</strain>
        <strain evidence="3 4">cv. Jemalong A17</strain>
    </source>
</reference>
<reference evidence="2 4" key="1">
    <citation type="journal article" date="2011" name="Nature">
        <title>The Medicago genome provides insight into the evolution of rhizobial symbioses.</title>
        <authorList>
            <person name="Young N.D."/>
            <person name="Debelle F."/>
            <person name="Oldroyd G.E."/>
            <person name="Geurts R."/>
            <person name="Cannon S.B."/>
            <person name="Udvardi M.K."/>
            <person name="Benedito V.A."/>
            <person name="Mayer K.F."/>
            <person name="Gouzy J."/>
            <person name="Schoof H."/>
            <person name="Van de Peer Y."/>
            <person name="Proost S."/>
            <person name="Cook D.R."/>
            <person name="Meyers B.C."/>
            <person name="Spannagl M."/>
            <person name="Cheung F."/>
            <person name="De Mita S."/>
            <person name="Krishnakumar V."/>
            <person name="Gundlach H."/>
            <person name="Zhou S."/>
            <person name="Mudge J."/>
            <person name="Bharti A.K."/>
            <person name="Murray J.D."/>
            <person name="Naoumkina M.A."/>
            <person name="Rosen B."/>
            <person name="Silverstein K.A."/>
            <person name="Tang H."/>
            <person name="Rombauts S."/>
            <person name="Zhao P.X."/>
            <person name="Zhou P."/>
            <person name="Barbe V."/>
            <person name="Bardou P."/>
            <person name="Bechner M."/>
            <person name="Bellec A."/>
            <person name="Berger A."/>
            <person name="Berges H."/>
            <person name="Bidwell S."/>
            <person name="Bisseling T."/>
            <person name="Choisne N."/>
            <person name="Couloux A."/>
            <person name="Denny R."/>
            <person name="Deshpande S."/>
            <person name="Dai X."/>
            <person name="Doyle J.J."/>
            <person name="Dudez A.M."/>
            <person name="Farmer A.D."/>
            <person name="Fouteau S."/>
            <person name="Franken C."/>
            <person name="Gibelin C."/>
            <person name="Gish J."/>
            <person name="Goldstein S."/>
            <person name="Gonzalez A.J."/>
            <person name="Green P.J."/>
            <person name="Hallab A."/>
            <person name="Hartog M."/>
            <person name="Hua A."/>
            <person name="Humphray S.J."/>
            <person name="Jeong D.H."/>
            <person name="Jing Y."/>
            <person name="Jocker A."/>
            <person name="Kenton S.M."/>
            <person name="Kim D.J."/>
            <person name="Klee K."/>
            <person name="Lai H."/>
            <person name="Lang C."/>
            <person name="Lin S."/>
            <person name="Macmil S.L."/>
            <person name="Magdelenat G."/>
            <person name="Matthews L."/>
            <person name="McCorrison J."/>
            <person name="Monaghan E.L."/>
            <person name="Mun J.H."/>
            <person name="Najar F.Z."/>
            <person name="Nicholson C."/>
            <person name="Noirot C."/>
            <person name="O'Bleness M."/>
            <person name="Paule C.R."/>
            <person name="Poulain J."/>
            <person name="Prion F."/>
            <person name="Qin B."/>
            <person name="Qu C."/>
            <person name="Retzel E.F."/>
            <person name="Riddle C."/>
            <person name="Sallet E."/>
            <person name="Samain S."/>
            <person name="Samson N."/>
            <person name="Sanders I."/>
            <person name="Saurat O."/>
            <person name="Scarpelli C."/>
            <person name="Schiex T."/>
            <person name="Segurens B."/>
            <person name="Severin A.J."/>
            <person name="Sherrier D.J."/>
            <person name="Shi R."/>
            <person name="Sims S."/>
            <person name="Singer S.R."/>
            <person name="Sinharoy S."/>
            <person name="Sterck L."/>
            <person name="Viollet A."/>
            <person name="Wang B.B."/>
            <person name="Wang K."/>
            <person name="Wang M."/>
            <person name="Wang X."/>
            <person name="Warfsmann J."/>
            <person name="Weissenbach J."/>
            <person name="White D.D."/>
            <person name="White J.D."/>
            <person name="Wiley G.B."/>
            <person name="Wincker P."/>
            <person name="Xing Y."/>
            <person name="Yang L."/>
            <person name="Yao Z."/>
            <person name="Ying F."/>
            <person name="Zhai J."/>
            <person name="Zhou L."/>
            <person name="Zuber A."/>
            <person name="Denarie J."/>
            <person name="Dixon R.A."/>
            <person name="May G.D."/>
            <person name="Schwartz D.C."/>
            <person name="Rogers J."/>
            <person name="Quetier F."/>
            <person name="Town C.D."/>
            <person name="Roe B.A."/>
        </authorList>
    </citation>
    <scope>NUCLEOTIDE SEQUENCE [LARGE SCALE GENOMIC DNA]</scope>
    <source>
        <strain evidence="2">A17</strain>
        <strain evidence="3 4">cv. Jemalong A17</strain>
    </source>
</reference>
<gene>
    <name evidence="2" type="ORF">MTR_0149s0060</name>
</gene>
<dbReference type="HOGENOM" id="CLU_157520_0_0_1"/>
<name>A0A072TGR4_MEDTR</name>
<feature type="region of interest" description="Disordered" evidence="1">
    <location>
        <begin position="29"/>
        <end position="56"/>
    </location>
</feature>
<evidence type="ECO:0000313" key="4">
    <source>
        <dbReference type="Proteomes" id="UP000002051"/>
    </source>
</evidence>
<proteinExistence type="predicted"/>
<accession>A0A072TGR4</accession>
<evidence type="ECO:0000313" key="3">
    <source>
        <dbReference type="EnsemblPlants" id="KEH16552"/>
    </source>
</evidence>
<evidence type="ECO:0000313" key="2">
    <source>
        <dbReference type="EMBL" id="KEH16552.1"/>
    </source>
</evidence>
<dbReference type="EMBL" id="KL402874">
    <property type="protein sequence ID" value="KEH16552.1"/>
    <property type="molecule type" value="Genomic_DNA"/>
</dbReference>
<feature type="compositionally biased region" description="Low complexity" evidence="1">
    <location>
        <begin position="34"/>
        <end position="56"/>
    </location>
</feature>
<organism evidence="2 4">
    <name type="scientific">Medicago truncatula</name>
    <name type="common">Barrel medic</name>
    <name type="synonym">Medicago tribuloides</name>
    <dbReference type="NCBI Taxonomy" id="3880"/>
    <lineage>
        <taxon>Eukaryota</taxon>
        <taxon>Viridiplantae</taxon>
        <taxon>Streptophyta</taxon>
        <taxon>Embryophyta</taxon>
        <taxon>Tracheophyta</taxon>
        <taxon>Spermatophyta</taxon>
        <taxon>Magnoliopsida</taxon>
        <taxon>eudicotyledons</taxon>
        <taxon>Gunneridae</taxon>
        <taxon>Pentapetalae</taxon>
        <taxon>rosids</taxon>
        <taxon>fabids</taxon>
        <taxon>Fabales</taxon>
        <taxon>Fabaceae</taxon>
        <taxon>Papilionoideae</taxon>
        <taxon>50 kb inversion clade</taxon>
        <taxon>NPAAA clade</taxon>
        <taxon>Hologalegina</taxon>
        <taxon>IRL clade</taxon>
        <taxon>Trifolieae</taxon>
        <taxon>Medicago</taxon>
    </lineage>
</organism>
<dbReference type="Proteomes" id="UP000002051">
    <property type="component" value="Unassembled WGS sequence"/>
</dbReference>